<feature type="transmembrane region" description="Helical" evidence="7">
    <location>
        <begin position="158"/>
        <end position="178"/>
    </location>
</feature>
<evidence type="ECO:0000256" key="7">
    <source>
        <dbReference type="SAM" id="Phobius"/>
    </source>
</evidence>
<dbReference type="Gene3D" id="3.30.70.1350">
    <property type="entry name" value="Cation efflux protein, cytoplasmic domain"/>
    <property type="match status" value="1"/>
</dbReference>
<evidence type="ECO:0000313" key="10">
    <source>
        <dbReference type="EMBL" id="MBU9737400.1"/>
    </source>
</evidence>
<dbReference type="EMBL" id="JAHQCW010000020">
    <property type="protein sequence ID" value="MBU9737400.1"/>
    <property type="molecule type" value="Genomic_DNA"/>
</dbReference>
<comment type="subcellular location">
    <subcellularLocation>
        <location evidence="1">Membrane</location>
        <topology evidence="1">Multi-pass membrane protein</topology>
    </subcellularLocation>
</comment>
<dbReference type="InterPro" id="IPR058533">
    <property type="entry name" value="Cation_efflux_TM"/>
</dbReference>
<evidence type="ECO:0000259" key="9">
    <source>
        <dbReference type="Pfam" id="PF16916"/>
    </source>
</evidence>
<dbReference type="PANTHER" id="PTHR43840:SF15">
    <property type="entry name" value="MITOCHONDRIAL METAL TRANSPORTER 1-RELATED"/>
    <property type="match status" value="1"/>
</dbReference>
<comment type="caution">
    <text evidence="10">The sequence shown here is derived from an EMBL/GenBank/DDBJ whole genome shotgun (WGS) entry which is preliminary data.</text>
</comment>
<evidence type="ECO:0000256" key="3">
    <source>
        <dbReference type="ARBA" id="ARBA00022448"/>
    </source>
</evidence>
<keyword evidence="11" id="KW-1185">Reference proteome</keyword>
<dbReference type="NCBIfam" id="TIGR01297">
    <property type="entry name" value="CDF"/>
    <property type="match status" value="1"/>
</dbReference>
<feature type="domain" description="Cation efflux protein cytoplasmic" evidence="9">
    <location>
        <begin position="254"/>
        <end position="330"/>
    </location>
</feature>
<dbReference type="Pfam" id="PF16916">
    <property type="entry name" value="ZT_dimer"/>
    <property type="match status" value="1"/>
</dbReference>
<keyword evidence="6 7" id="KW-0472">Membrane</keyword>
<evidence type="ECO:0000256" key="2">
    <source>
        <dbReference type="ARBA" id="ARBA00008114"/>
    </source>
</evidence>
<dbReference type="GO" id="GO:0016020">
    <property type="term" value="C:membrane"/>
    <property type="evidence" value="ECO:0007669"/>
    <property type="project" value="UniProtKB-SubCell"/>
</dbReference>
<dbReference type="Pfam" id="PF01545">
    <property type="entry name" value="Cation_efflux"/>
    <property type="match status" value="1"/>
</dbReference>
<evidence type="ECO:0000256" key="5">
    <source>
        <dbReference type="ARBA" id="ARBA00022989"/>
    </source>
</evidence>
<evidence type="ECO:0000256" key="4">
    <source>
        <dbReference type="ARBA" id="ARBA00022692"/>
    </source>
</evidence>
<dbReference type="InterPro" id="IPR027470">
    <property type="entry name" value="Cation_efflux_CTD"/>
</dbReference>
<dbReference type="FunFam" id="1.20.1510.10:FF:000006">
    <property type="entry name" value="Divalent cation efflux transporter"/>
    <property type="match status" value="1"/>
</dbReference>
<protein>
    <submittedName>
        <fullName evidence="10">Cation diffusion facilitator family transporter</fullName>
    </submittedName>
</protein>
<keyword evidence="5 7" id="KW-1133">Transmembrane helix</keyword>
<evidence type="ECO:0000256" key="6">
    <source>
        <dbReference type="ARBA" id="ARBA00023136"/>
    </source>
</evidence>
<sequence>MEKEYITGKDITLENKDKNEKINNIEDTGAERKNAVKDAGGIKTEKQTAIQVSVVSIVVNLLLSAAKLAAGIIGRSQAMLSDAVHSASDVFSTFIVIIGVNISSKASDDDHQYGHERMECVASILLATILCATGIGIGMVGINDIIGGNYENLKIPSVLPLSMAVISVVVKEWMYWYTRAAAKKINSGSLMADAWHHRSDALSSVGSFVGILGARLGLPVLDPIASVVICIFIIKAAYDIFADAISKMVDKSCDDETIEKMKTVILSIDGVKEIDELRTRLFGNKIYVDIEIGADGDLTLRDSHSIAEDVHLKIEEEFPGCKHCMVHVNPR</sequence>
<dbReference type="SUPFAM" id="SSF161111">
    <property type="entry name" value="Cation efflux protein transmembrane domain-like"/>
    <property type="match status" value="1"/>
</dbReference>
<evidence type="ECO:0000259" key="8">
    <source>
        <dbReference type="Pfam" id="PF01545"/>
    </source>
</evidence>
<proteinExistence type="inferred from homology"/>
<evidence type="ECO:0000256" key="1">
    <source>
        <dbReference type="ARBA" id="ARBA00004141"/>
    </source>
</evidence>
<feature type="transmembrane region" description="Helical" evidence="7">
    <location>
        <begin position="52"/>
        <end position="73"/>
    </location>
</feature>
<dbReference type="Gene3D" id="1.20.1510.10">
    <property type="entry name" value="Cation efflux protein transmembrane domain"/>
    <property type="match status" value="1"/>
</dbReference>
<dbReference type="InterPro" id="IPR036837">
    <property type="entry name" value="Cation_efflux_CTD_sf"/>
</dbReference>
<evidence type="ECO:0000313" key="11">
    <source>
        <dbReference type="Proteomes" id="UP000712157"/>
    </source>
</evidence>
<dbReference type="PANTHER" id="PTHR43840">
    <property type="entry name" value="MITOCHONDRIAL METAL TRANSPORTER 1-RELATED"/>
    <property type="match status" value="1"/>
</dbReference>
<feature type="transmembrane region" description="Helical" evidence="7">
    <location>
        <begin position="124"/>
        <end position="146"/>
    </location>
</feature>
<feature type="transmembrane region" description="Helical" evidence="7">
    <location>
        <begin position="85"/>
        <end position="103"/>
    </location>
</feature>
<dbReference type="Proteomes" id="UP000712157">
    <property type="component" value="Unassembled WGS sequence"/>
</dbReference>
<name>A0A949NI86_9FIRM</name>
<dbReference type="InterPro" id="IPR027469">
    <property type="entry name" value="Cation_efflux_TMD_sf"/>
</dbReference>
<accession>A0A949NI86</accession>
<dbReference type="InterPro" id="IPR050291">
    <property type="entry name" value="CDF_Transporter"/>
</dbReference>
<comment type="similarity">
    <text evidence="2">Belongs to the cation diffusion facilitator (CDF) transporter (TC 2.A.4) family.</text>
</comment>
<reference evidence="10" key="1">
    <citation type="submission" date="2021-06" db="EMBL/GenBank/DDBJ databases">
        <title>Description of novel taxa of the family Lachnospiraceae.</title>
        <authorList>
            <person name="Chaplin A.V."/>
            <person name="Sokolova S.R."/>
            <person name="Pikina A.P."/>
            <person name="Korzhanova M."/>
            <person name="Belova V."/>
            <person name="Korostin D."/>
            <person name="Efimov B.A."/>
        </authorList>
    </citation>
    <scope>NUCLEOTIDE SEQUENCE</scope>
    <source>
        <strain evidence="10">ASD5720</strain>
    </source>
</reference>
<dbReference type="GO" id="GO:0008324">
    <property type="term" value="F:monoatomic cation transmembrane transporter activity"/>
    <property type="evidence" value="ECO:0007669"/>
    <property type="project" value="InterPro"/>
</dbReference>
<keyword evidence="4 7" id="KW-0812">Transmembrane</keyword>
<dbReference type="InterPro" id="IPR002524">
    <property type="entry name" value="Cation_efflux"/>
</dbReference>
<keyword evidence="3" id="KW-0813">Transport</keyword>
<gene>
    <name evidence="10" type="ORF">KTH89_12690</name>
</gene>
<feature type="domain" description="Cation efflux protein transmembrane" evidence="8">
    <location>
        <begin position="54"/>
        <end position="248"/>
    </location>
</feature>
<dbReference type="AlphaFoldDB" id="A0A949NI86"/>
<organism evidence="10 11">
    <name type="scientific">Diplocloster agilis</name>
    <dbReference type="NCBI Taxonomy" id="2850323"/>
    <lineage>
        <taxon>Bacteria</taxon>
        <taxon>Bacillati</taxon>
        <taxon>Bacillota</taxon>
        <taxon>Clostridia</taxon>
        <taxon>Lachnospirales</taxon>
        <taxon>Lachnospiraceae</taxon>
        <taxon>Diplocloster</taxon>
    </lineage>
</organism>
<dbReference type="SUPFAM" id="SSF160240">
    <property type="entry name" value="Cation efflux protein cytoplasmic domain-like"/>
    <property type="match status" value="1"/>
</dbReference>